<dbReference type="AlphaFoldDB" id="A0AAN8E9Y8"/>
<reference evidence="1 2" key="1">
    <citation type="submission" date="2022-12" db="EMBL/GenBank/DDBJ databases">
        <title>Genomic features and morphological characterization of a novel Knufia sp. strain isolated from spacecraft assembly facility.</title>
        <authorList>
            <person name="Teixeira M."/>
            <person name="Chander A.M."/>
            <person name="Stajich J.E."/>
            <person name="Venkateswaran K."/>
        </authorList>
    </citation>
    <scope>NUCLEOTIDE SEQUENCE [LARGE SCALE GENOMIC DNA]</scope>
    <source>
        <strain evidence="1 2">FJI-L2-BK-P2</strain>
    </source>
</reference>
<protein>
    <submittedName>
        <fullName evidence="1">Uncharacterized protein</fullName>
    </submittedName>
</protein>
<organism evidence="1 2">
    <name type="scientific">Knufia fluminis</name>
    <dbReference type="NCBI Taxonomy" id="191047"/>
    <lineage>
        <taxon>Eukaryota</taxon>
        <taxon>Fungi</taxon>
        <taxon>Dikarya</taxon>
        <taxon>Ascomycota</taxon>
        <taxon>Pezizomycotina</taxon>
        <taxon>Eurotiomycetes</taxon>
        <taxon>Chaetothyriomycetidae</taxon>
        <taxon>Chaetothyriales</taxon>
        <taxon>Trichomeriaceae</taxon>
        <taxon>Knufia</taxon>
    </lineage>
</organism>
<dbReference type="EMBL" id="JAKLMC020000029">
    <property type="protein sequence ID" value="KAK5950139.1"/>
    <property type="molecule type" value="Genomic_DNA"/>
</dbReference>
<evidence type="ECO:0000313" key="2">
    <source>
        <dbReference type="Proteomes" id="UP001316803"/>
    </source>
</evidence>
<name>A0AAN8E9Y8_9EURO</name>
<comment type="caution">
    <text evidence="1">The sequence shown here is derived from an EMBL/GenBank/DDBJ whole genome shotgun (WGS) entry which is preliminary data.</text>
</comment>
<proteinExistence type="predicted"/>
<dbReference type="Proteomes" id="UP001316803">
    <property type="component" value="Unassembled WGS sequence"/>
</dbReference>
<accession>A0AAN8E9Y8</accession>
<keyword evidence="2" id="KW-1185">Reference proteome</keyword>
<gene>
    <name evidence="1" type="ORF">OHC33_008854</name>
</gene>
<sequence length="302" mass="34346">MAAPTYYTYKDPYPATLNHPNAVQLESKEDWPKTYRYNPNRYSTQGIHPPAPVYNAQRQAVQSWYYGGQQAQGGFYANGQYCYPVTAAAGTTYSPSNYYYYQPSTSTYFYPWSKPSTSYPYYNWSKPSTAYPWQLSYPPQYYKNFQAYQTHYAYPGLNPYSYLQYLVPGAPTTLPYPNCPGTLVSQAATAAAANAALAAMPQAPSYFVGQTPAEVAMQQAYFAQMYPGMSMAQMQMQMAQWPKQPPTQLAPYKPADGQQFWCKETDGSWTLRTHSDIINGEVSPGHWERHQTSGYFYWVRSG</sequence>
<evidence type="ECO:0000313" key="1">
    <source>
        <dbReference type="EMBL" id="KAK5950139.1"/>
    </source>
</evidence>